<reference evidence="2" key="1">
    <citation type="submission" date="2020-06" db="EMBL/GenBank/DDBJ databases">
        <title>Isolation of Planomicrobium glaciei.</title>
        <authorList>
            <person name="Malisova L."/>
            <person name="Safrankova R."/>
            <person name="Jakubu V."/>
            <person name="Spanelova P."/>
        </authorList>
    </citation>
    <scope>NUCLEOTIDE SEQUENCE [LARGE SCALE GENOMIC DNA]</scope>
    <source>
        <strain evidence="2">NRL-ATB46093</strain>
    </source>
</reference>
<evidence type="ECO:0000313" key="2">
    <source>
        <dbReference type="Proteomes" id="UP000509222"/>
    </source>
</evidence>
<gene>
    <name evidence="1" type="ORF">HF394_17890</name>
</gene>
<dbReference type="Proteomes" id="UP000509222">
    <property type="component" value="Chromosome"/>
</dbReference>
<accession>A0A7H8QFQ8</accession>
<name>A0A7H8QFQ8_9BACL</name>
<proteinExistence type="predicted"/>
<dbReference type="EMBL" id="CP051177">
    <property type="protein sequence ID" value="QKX52766.1"/>
    <property type="molecule type" value="Genomic_DNA"/>
</dbReference>
<dbReference type="AlphaFoldDB" id="A0A7H8QFQ8"/>
<sequence>MVMKTDFLVLDAGTIFARTRSQGVADQPDFNFLDIYSLGEADLSLYKCLVVTGFSDQDFLYDKRHMIRNFLDDRKVVVFCGNLVTGWLPGGKPFVAKDIKRFSDYRIRKVIDHPIFQGVEEEDMTLKKGVAGFFARGHHPVPEGGEALLTLNEGEPITYIDRNSTNGTILAHVGFDLFGYMQTDEKKSTDRISMQLRNWVLEEYEILQKGLVKS</sequence>
<organism evidence="1 2">
    <name type="scientific">Planococcus glaciei</name>
    <dbReference type="NCBI Taxonomy" id="459472"/>
    <lineage>
        <taxon>Bacteria</taxon>
        <taxon>Bacillati</taxon>
        <taxon>Bacillota</taxon>
        <taxon>Bacilli</taxon>
        <taxon>Bacillales</taxon>
        <taxon>Caryophanaceae</taxon>
        <taxon>Planococcus</taxon>
    </lineage>
</organism>
<protein>
    <submittedName>
        <fullName evidence="1">Phosphate starvation-inducible protein PhoH</fullName>
    </submittedName>
</protein>
<keyword evidence="2" id="KW-1185">Reference proteome</keyword>
<evidence type="ECO:0000313" key="1">
    <source>
        <dbReference type="EMBL" id="QKX52766.1"/>
    </source>
</evidence>